<dbReference type="EMBL" id="CAJNOO010000461">
    <property type="protein sequence ID" value="CAF0949597.1"/>
    <property type="molecule type" value="Genomic_DNA"/>
</dbReference>
<evidence type="ECO:0000313" key="12">
    <source>
        <dbReference type="EMBL" id="CAF0949597.1"/>
    </source>
</evidence>
<keyword evidence="3" id="KW-0808">Transferase</keyword>
<evidence type="ECO:0000256" key="5">
    <source>
        <dbReference type="ARBA" id="ARBA00022777"/>
    </source>
</evidence>
<evidence type="ECO:0000313" key="13">
    <source>
        <dbReference type="Proteomes" id="UP000663882"/>
    </source>
</evidence>
<keyword evidence="5" id="KW-0418">Kinase</keyword>
<dbReference type="PROSITE" id="PS50011">
    <property type="entry name" value="PROTEIN_KINASE_DOM"/>
    <property type="match status" value="1"/>
</dbReference>
<keyword evidence="2" id="KW-0723">Serine/threonine-protein kinase</keyword>
<dbReference type="GO" id="GO:0004674">
    <property type="term" value="F:protein serine/threonine kinase activity"/>
    <property type="evidence" value="ECO:0007669"/>
    <property type="project" value="UniProtKB-KW"/>
</dbReference>
<dbReference type="InterPro" id="IPR017441">
    <property type="entry name" value="Protein_kinase_ATP_BS"/>
</dbReference>
<evidence type="ECO:0000256" key="4">
    <source>
        <dbReference type="ARBA" id="ARBA00022741"/>
    </source>
</evidence>
<evidence type="ECO:0000256" key="6">
    <source>
        <dbReference type="ARBA" id="ARBA00022840"/>
    </source>
</evidence>
<dbReference type="OrthoDB" id="10016527at2759"/>
<dbReference type="Gene3D" id="3.30.200.20">
    <property type="entry name" value="Phosphorylase Kinase, domain 1"/>
    <property type="match status" value="1"/>
</dbReference>
<dbReference type="InterPro" id="IPR051234">
    <property type="entry name" value="TAO_STE20_kinase"/>
</dbReference>
<dbReference type="FunFam" id="1.10.510.10:FF:000877">
    <property type="entry name" value="TAO kinase 2"/>
    <property type="match status" value="1"/>
</dbReference>
<accession>A0A814D0Z1</accession>
<dbReference type="PANTHER" id="PTHR47167">
    <property type="entry name" value="SERINE/THREONINE-PROTEIN KINASE TAO1-LIKE PROTEIN"/>
    <property type="match status" value="1"/>
</dbReference>
<evidence type="ECO:0000256" key="8">
    <source>
        <dbReference type="ARBA" id="ARBA00048679"/>
    </source>
</evidence>
<dbReference type="SUPFAM" id="SSF56112">
    <property type="entry name" value="Protein kinase-like (PK-like)"/>
    <property type="match status" value="1"/>
</dbReference>
<evidence type="ECO:0000256" key="9">
    <source>
        <dbReference type="PROSITE-ProRule" id="PRU10141"/>
    </source>
</evidence>
<organism evidence="12 13">
    <name type="scientific">Rotaria sordida</name>
    <dbReference type="NCBI Taxonomy" id="392033"/>
    <lineage>
        <taxon>Eukaryota</taxon>
        <taxon>Metazoa</taxon>
        <taxon>Spiralia</taxon>
        <taxon>Gnathifera</taxon>
        <taxon>Rotifera</taxon>
        <taxon>Eurotatoria</taxon>
        <taxon>Bdelloidea</taxon>
        <taxon>Philodinida</taxon>
        <taxon>Philodinidae</taxon>
        <taxon>Rotaria</taxon>
    </lineage>
</organism>
<feature type="domain" description="Protein kinase" evidence="11">
    <location>
        <begin position="30"/>
        <end position="288"/>
    </location>
</feature>
<dbReference type="EC" id="2.7.11.1" evidence="1"/>
<reference evidence="12" key="1">
    <citation type="submission" date="2021-02" db="EMBL/GenBank/DDBJ databases">
        <authorList>
            <person name="Nowell W R."/>
        </authorList>
    </citation>
    <scope>NUCLEOTIDE SEQUENCE</scope>
</reference>
<sequence length="760" mass="91093">MPLPRSIKDLIENDSEYGNLFSKEDPEKLFIDLREIGHGNFGAVYYARNSETNEIVAIKKMSAGRKQNAETWQDILNEIRFLRELNHRHCIAYRGCYLKEYTTWLAMEYCLGSAADLIEVHKKPLNEGEIATIVCDTLSALDYLHSMHRIHRDIKAGNILLTEDAVVKLADFGSASFTSPANSFVGTPYWIAPEVILAMENGQYDGKVDIWSLGITCIELAERKPPLFNMNPMSALYHIAQNDPPTLMMKNDNQLSYTNDFISFIAICLQKNPNNRPTANDLRDTSFITNNSNREILIDLIRRTKEAVKEFDNIRYRRMKKSKISDPSSSRHNHQSVNEFSTIKTSRIVIREQREHDQDDQQLEQFRGYKQMRHQHQKQLKQFEERCRNEKTELRSKLEREYNIFQEQVNIDNNRLLEKHRKELADRVKYNQNHMKNLERQLDDDLENEIKRFHQEQTKQYKIKKDEFKKQILSSTILTKSEKEDEIRRLKDDLQLKFRNDEQKLRTQLTHNYTIRQLQTKRQKFLLLHTLERNLFEEKCTKSMDIIVQRHGLLKKHHEQTKEVELRQLTNLHKMRNDFTHKQHQTEIINFNEYSNRRQKELIKRHALNQKQFPKNIKIKQAEIKRQYKEAYNIQSQQYKALKEKIRQDYIHTTTNQSREELDSKLKAIKDEQRRKFDTLYLRFEEAVQKMLDQQNIKLNSDQERERNSLKTTLDEDQRNLLHLQEESYHRMEQQHADERRQLERNIEDRLRKLNEQVFY</sequence>
<protein>
    <recommendedName>
        <fullName evidence="1">non-specific serine/threonine protein kinase</fullName>
        <ecNumber evidence="1">2.7.11.1</ecNumber>
    </recommendedName>
</protein>
<evidence type="ECO:0000256" key="2">
    <source>
        <dbReference type="ARBA" id="ARBA00022527"/>
    </source>
</evidence>
<keyword evidence="4 9" id="KW-0547">Nucleotide-binding</keyword>
<keyword evidence="10" id="KW-0175">Coiled coil</keyword>
<dbReference type="GO" id="GO:0005737">
    <property type="term" value="C:cytoplasm"/>
    <property type="evidence" value="ECO:0007669"/>
    <property type="project" value="TreeGrafter"/>
</dbReference>
<feature type="coiled-coil region" evidence="10">
    <location>
        <begin position="366"/>
        <end position="441"/>
    </location>
</feature>
<feature type="binding site" evidence="9">
    <location>
        <position position="60"/>
    </location>
    <ligand>
        <name>ATP</name>
        <dbReference type="ChEBI" id="CHEBI:30616"/>
    </ligand>
</feature>
<comment type="caution">
    <text evidence="12">The sequence shown here is derived from an EMBL/GenBank/DDBJ whole genome shotgun (WGS) entry which is preliminary data.</text>
</comment>
<evidence type="ECO:0000256" key="10">
    <source>
        <dbReference type="SAM" id="Coils"/>
    </source>
</evidence>
<gene>
    <name evidence="12" type="ORF">RFH988_LOCUS11551</name>
</gene>
<dbReference type="Gene3D" id="1.10.510.10">
    <property type="entry name" value="Transferase(Phosphotransferase) domain 1"/>
    <property type="match status" value="1"/>
</dbReference>
<dbReference type="Pfam" id="PF00069">
    <property type="entry name" value="Pkinase"/>
    <property type="match status" value="1"/>
</dbReference>
<evidence type="ECO:0000256" key="3">
    <source>
        <dbReference type="ARBA" id="ARBA00022679"/>
    </source>
</evidence>
<proteinExistence type="predicted"/>
<dbReference type="GO" id="GO:0005524">
    <property type="term" value="F:ATP binding"/>
    <property type="evidence" value="ECO:0007669"/>
    <property type="project" value="UniProtKB-UniRule"/>
</dbReference>
<dbReference type="PROSITE" id="PS00107">
    <property type="entry name" value="PROTEIN_KINASE_ATP"/>
    <property type="match status" value="1"/>
</dbReference>
<name>A0A814D0Z1_9BILA</name>
<dbReference type="SMART" id="SM00220">
    <property type="entry name" value="S_TKc"/>
    <property type="match status" value="1"/>
</dbReference>
<dbReference type="Proteomes" id="UP000663882">
    <property type="component" value="Unassembled WGS sequence"/>
</dbReference>
<evidence type="ECO:0000256" key="7">
    <source>
        <dbReference type="ARBA" id="ARBA00047899"/>
    </source>
</evidence>
<evidence type="ECO:0000256" key="1">
    <source>
        <dbReference type="ARBA" id="ARBA00012513"/>
    </source>
</evidence>
<feature type="coiled-coil region" evidence="10">
    <location>
        <begin position="700"/>
        <end position="757"/>
    </location>
</feature>
<dbReference type="InterPro" id="IPR011009">
    <property type="entry name" value="Kinase-like_dom_sf"/>
</dbReference>
<comment type="catalytic activity">
    <reaction evidence="8">
        <text>L-seryl-[protein] + ATP = O-phospho-L-seryl-[protein] + ADP + H(+)</text>
        <dbReference type="Rhea" id="RHEA:17989"/>
        <dbReference type="Rhea" id="RHEA-COMP:9863"/>
        <dbReference type="Rhea" id="RHEA-COMP:11604"/>
        <dbReference type="ChEBI" id="CHEBI:15378"/>
        <dbReference type="ChEBI" id="CHEBI:29999"/>
        <dbReference type="ChEBI" id="CHEBI:30616"/>
        <dbReference type="ChEBI" id="CHEBI:83421"/>
        <dbReference type="ChEBI" id="CHEBI:456216"/>
        <dbReference type="EC" id="2.7.11.1"/>
    </reaction>
</comment>
<dbReference type="PANTHER" id="PTHR47167:SF4">
    <property type="entry name" value="SERINE_THREONINE-PROTEIN KINASE TAO"/>
    <property type="match status" value="1"/>
</dbReference>
<evidence type="ECO:0000259" key="11">
    <source>
        <dbReference type="PROSITE" id="PS50011"/>
    </source>
</evidence>
<keyword evidence="6 9" id="KW-0067">ATP-binding</keyword>
<dbReference type="AlphaFoldDB" id="A0A814D0Z1"/>
<dbReference type="InterPro" id="IPR000719">
    <property type="entry name" value="Prot_kinase_dom"/>
</dbReference>
<comment type="catalytic activity">
    <reaction evidence="7">
        <text>L-threonyl-[protein] + ATP = O-phospho-L-threonyl-[protein] + ADP + H(+)</text>
        <dbReference type="Rhea" id="RHEA:46608"/>
        <dbReference type="Rhea" id="RHEA-COMP:11060"/>
        <dbReference type="Rhea" id="RHEA-COMP:11605"/>
        <dbReference type="ChEBI" id="CHEBI:15378"/>
        <dbReference type="ChEBI" id="CHEBI:30013"/>
        <dbReference type="ChEBI" id="CHEBI:30616"/>
        <dbReference type="ChEBI" id="CHEBI:61977"/>
        <dbReference type="ChEBI" id="CHEBI:456216"/>
        <dbReference type="EC" id="2.7.11.1"/>
    </reaction>
</comment>